<dbReference type="Proteomes" id="UP000199658">
    <property type="component" value="Unassembled WGS sequence"/>
</dbReference>
<dbReference type="PANTHER" id="PTHR33221:SF4">
    <property type="entry name" value="HTH-TYPE TRANSCRIPTIONAL REPRESSOR NSRR"/>
    <property type="match status" value="1"/>
</dbReference>
<evidence type="ECO:0000313" key="3">
    <source>
        <dbReference type="Proteomes" id="UP000199658"/>
    </source>
</evidence>
<accession>A0A1I6HW21</accession>
<dbReference type="InterPro" id="IPR000944">
    <property type="entry name" value="Tscrpt_reg_Rrf2"/>
</dbReference>
<reference evidence="3" key="1">
    <citation type="submission" date="2016-10" db="EMBL/GenBank/DDBJ databases">
        <authorList>
            <person name="Varghese N."/>
            <person name="Submissions S."/>
        </authorList>
    </citation>
    <scope>NUCLEOTIDE SEQUENCE [LARGE SCALE GENOMIC DNA]</scope>
    <source>
        <strain evidence="3">DSM 26921</strain>
    </source>
</reference>
<name>A0A1I6HW21_9RHOB</name>
<gene>
    <name evidence="2" type="ORF">SAMN04488002_3508</name>
</gene>
<dbReference type="PROSITE" id="PS51197">
    <property type="entry name" value="HTH_RRF2_2"/>
    <property type="match status" value="1"/>
</dbReference>
<dbReference type="RefSeq" id="WP_090219430.1">
    <property type="nucleotide sequence ID" value="NZ_FOYO01000001.1"/>
</dbReference>
<dbReference type="AlphaFoldDB" id="A0A1I6HW21"/>
<evidence type="ECO:0000313" key="2">
    <source>
        <dbReference type="EMBL" id="SFR58634.1"/>
    </source>
</evidence>
<dbReference type="InterPro" id="IPR036390">
    <property type="entry name" value="WH_DNA-bd_sf"/>
</dbReference>
<evidence type="ECO:0000256" key="1">
    <source>
        <dbReference type="ARBA" id="ARBA00023125"/>
    </source>
</evidence>
<dbReference type="PANTHER" id="PTHR33221">
    <property type="entry name" value="WINGED HELIX-TURN-HELIX TRANSCRIPTIONAL REGULATOR, RRF2 FAMILY"/>
    <property type="match status" value="1"/>
</dbReference>
<sequence>MQLDKFTDYGLRVLIYLNVCDTGRASVTEIATKFSLSEHHLSKVATALASEGFVKSTRGRSGGLSLAKPASEIRIGAVVRKLTRNSSVAECFANNGACVITPACGLRGPLGEAQEAFFTVLDGYTLEGVSQQRGRLARLLGMDAASALDEPA</sequence>
<keyword evidence="1" id="KW-0238">DNA-binding</keyword>
<proteinExistence type="predicted"/>
<keyword evidence="3" id="KW-1185">Reference proteome</keyword>
<dbReference type="OrthoDB" id="9795923at2"/>
<dbReference type="GO" id="GO:0003677">
    <property type="term" value="F:DNA binding"/>
    <property type="evidence" value="ECO:0007669"/>
    <property type="project" value="UniProtKB-KW"/>
</dbReference>
<dbReference type="Pfam" id="PF02082">
    <property type="entry name" value="Rrf2"/>
    <property type="match status" value="1"/>
</dbReference>
<dbReference type="GO" id="GO:0003700">
    <property type="term" value="F:DNA-binding transcription factor activity"/>
    <property type="evidence" value="ECO:0007669"/>
    <property type="project" value="TreeGrafter"/>
</dbReference>
<dbReference type="NCBIfam" id="TIGR00738">
    <property type="entry name" value="rrf2_super"/>
    <property type="match status" value="1"/>
</dbReference>
<dbReference type="InterPro" id="IPR036388">
    <property type="entry name" value="WH-like_DNA-bd_sf"/>
</dbReference>
<dbReference type="GO" id="GO:0005829">
    <property type="term" value="C:cytosol"/>
    <property type="evidence" value="ECO:0007669"/>
    <property type="project" value="TreeGrafter"/>
</dbReference>
<protein>
    <submittedName>
        <fullName evidence="2">Transcriptional regulator, BadM/Rrf2 family</fullName>
    </submittedName>
</protein>
<dbReference type="EMBL" id="FOYO01000001">
    <property type="protein sequence ID" value="SFR58634.1"/>
    <property type="molecule type" value="Genomic_DNA"/>
</dbReference>
<dbReference type="STRING" id="670154.SAMN04488002_3508"/>
<dbReference type="SUPFAM" id="SSF46785">
    <property type="entry name" value="Winged helix' DNA-binding domain"/>
    <property type="match status" value="1"/>
</dbReference>
<organism evidence="2 3">
    <name type="scientific">Litoreibacter janthinus</name>
    <dbReference type="NCBI Taxonomy" id="670154"/>
    <lineage>
        <taxon>Bacteria</taxon>
        <taxon>Pseudomonadati</taxon>
        <taxon>Pseudomonadota</taxon>
        <taxon>Alphaproteobacteria</taxon>
        <taxon>Rhodobacterales</taxon>
        <taxon>Roseobacteraceae</taxon>
        <taxon>Litoreibacter</taxon>
    </lineage>
</organism>
<dbReference type="Gene3D" id="1.10.10.10">
    <property type="entry name" value="Winged helix-like DNA-binding domain superfamily/Winged helix DNA-binding domain"/>
    <property type="match status" value="1"/>
</dbReference>